<evidence type="ECO:0000256" key="1">
    <source>
        <dbReference type="SAM" id="MobiDB-lite"/>
    </source>
</evidence>
<protein>
    <submittedName>
        <fullName evidence="2">Uncharacterized protein</fullName>
    </submittedName>
</protein>
<organism evidence="2 3">
    <name type="scientific">Phyllosticta paracitricarpa</name>
    <dbReference type="NCBI Taxonomy" id="2016321"/>
    <lineage>
        <taxon>Eukaryota</taxon>
        <taxon>Fungi</taxon>
        <taxon>Dikarya</taxon>
        <taxon>Ascomycota</taxon>
        <taxon>Pezizomycotina</taxon>
        <taxon>Dothideomycetes</taxon>
        <taxon>Dothideomycetes incertae sedis</taxon>
        <taxon>Botryosphaeriales</taxon>
        <taxon>Phyllostictaceae</taxon>
        <taxon>Phyllosticta</taxon>
    </lineage>
</organism>
<proteinExistence type="predicted"/>
<dbReference type="Proteomes" id="UP001367316">
    <property type="component" value="Unassembled WGS sequence"/>
</dbReference>
<feature type="compositionally biased region" description="Polar residues" evidence="1">
    <location>
        <begin position="30"/>
        <end position="60"/>
    </location>
</feature>
<evidence type="ECO:0000313" key="3">
    <source>
        <dbReference type="Proteomes" id="UP001367316"/>
    </source>
</evidence>
<reference evidence="2 3" key="1">
    <citation type="submission" date="2024-04" db="EMBL/GenBank/DDBJ databases">
        <title>Phyllosticta paracitricarpa is synonymous to the EU quarantine fungus P. citricarpa based on phylogenomic analyses.</title>
        <authorList>
            <consortium name="Lawrence Berkeley National Laboratory"/>
            <person name="Van ingen-buijs V.A."/>
            <person name="Van westerhoven A.C."/>
            <person name="Haridas S."/>
            <person name="Skiadas P."/>
            <person name="Martin F."/>
            <person name="Groenewald J.Z."/>
            <person name="Crous P.W."/>
            <person name="Seidl M.F."/>
        </authorList>
    </citation>
    <scope>NUCLEOTIDE SEQUENCE [LARGE SCALE GENOMIC DNA]</scope>
    <source>
        <strain evidence="2 3">CBS 141358</strain>
    </source>
</reference>
<sequence>MVNTPPPPTAPTTTTSTHNNNNNTTTRTNYINSQTSASSTMRAPLTAPSTGSKPDTTTPEQRAKEAEQGVAYLRKAIDEASKTFARLQEGDEESEKLRAELLLRAETIRARQRVQREREEGGDEEEEEKKEEDDKEKKEKKNDTGCGKDDSSAECAKIEAEVDERKEE</sequence>
<feature type="region of interest" description="Disordered" evidence="1">
    <location>
        <begin position="104"/>
        <end position="168"/>
    </location>
</feature>
<feature type="region of interest" description="Disordered" evidence="1">
    <location>
        <begin position="1"/>
        <end position="71"/>
    </location>
</feature>
<dbReference type="EMBL" id="JBBPBF010000018">
    <property type="protein sequence ID" value="KAK7610475.1"/>
    <property type="molecule type" value="Genomic_DNA"/>
</dbReference>
<evidence type="ECO:0000313" key="2">
    <source>
        <dbReference type="EMBL" id="KAK7610475.1"/>
    </source>
</evidence>
<feature type="compositionally biased region" description="Acidic residues" evidence="1">
    <location>
        <begin position="120"/>
        <end position="134"/>
    </location>
</feature>
<comment type="caution">
    <text evidence="2">The sequence shown here is derived from an EMBL/GenBank/DDBJ whole genome shotgun (WGS) entry which is preliminary data.</text>
</comment>
<feature type="compositionally biased region" description="Basic and acidic residues" evidence="1">
    <location>
        <begin position="135"/>
        <end position="168"/>
    </location>
</feature>
<feature type="compositionally biased region" description="Low complexity" evidence="1">
    <location>
        <begin position="11"/>
        <end position="29"/>
    </location>
</feature>
<gene>
    <name evidence="2" type="ORF">JOL62DRAFT_612644</name>
</gene>
<name>A0ABR1N5P6_9PEZI</name>
<feature type="compositionally biased region" description="Basic and acidic residues" evidence="1">
    <location>
        <begin position="104"/>
        <end position="119"/>
    </location>
</feature>
<feature type="compositionally biased region" description="Pro residues" evidence="1">
    <location>
        <begin position="1"/>
        <end position="10"/>
    </location>
</feature>
<accession>A0ABR1N5P6</accession>
<keyword evidence="3" id="KW-1185">Reference proteome</keyword>